<evidence type="ECO:0000256" key="3">
    <source>
        <dbReference type="ARBA" id="ARBA00022722"/>
    </source>
</evidence>
<name>A0AAD4W9W7_PRUDU</name>
<accession>A0AAD4W9W7</accession>
<dbReference type="SUPFAM" id="SSF56672">
    <property type="entry name" value="DNA/RNA polymerases"/>
    <property type="match status" value="1"/>
</dbReference>
<keyword evidence="9" id="KW-1185">Reference proteome</keyword>
<dbReference type="InterPro" id="IPR043502">
    <property type="entry name" value="DNA/RNA_pol_sf"/>
</dbReference>
<dbReference type="GO" id="GO:0004519">
    <property type="term" value="F:endonuclease activity"/>
    <property type="evidence" value="ECO:0007669"/>
    <property type="project" value="UniProtKB-KW"/>
</dbReference>
<evidence type="ECO:0000313" key="8">
    <source>
        <dbReference type="EMBL" id="KAI5339528.1"/>
    </source>
</evidence>
<dbReference type="AlphaFoldDB" id="A0AAD4W9W7"/>
<dbReference type="GO" id="GO:0016787">
    <property type="term" value="F:hydrolase activity"/>
    <property type="evidence" value="ECO:0007669"/>
    <property type="project" value="UniProtKB-KW"/>
</dbReference>
<reference evidence="8 9" key="1">
    <citation type="journal article" date="2022" name="G3 (Bethesda)">
        <title>Whole-genome sequence and methylome profiling of the almond [Prunus dulcis (Mill.) D.A. Webb] cultivar 'Nonpareil'.</title>
        <authorList>
            <person name="D'Amico-Willman K.M."/>
            <person name="Ouma W.Z."/>
            <person name="Meulia T."/>
            <person name="Sideli G.M."/>
            <person name="Gradziel T.M."/>
            <person name="Fresnedo-Ramirez J."/>
        </authorList>
    </citation>
    <scope>NUCLEOTIDE SEQUENCE [LARGE SCALE GENOMIC DNA]</scope>
    <source>
        <strain evidence="8">Clone GOH B32 T37-40</strain>
    </source>
</reference>
<evidence type="ECO:0000259" key="7">
    <source>
        <dbReference type="Pfam" id="PF17917"/>
    </source>
</evidence>
<organism evidence="8 9">
    <name type="scientific">Prunus dulcis</name>
    <name type="common">Almond</name>
    <name type="synonym">Amygdalus dulcis</name>
    <dbReference type="NCBI Taxonomy" id="3755"/>
    <lineage>
        <taxon>Eukaryota</taxon>
        <taxon>Viridiplantae</taxon>
        <taxon>Streptophyta</taxon>
        <taxon>Embryophyta</taxon>
        <taxon>Tracheophyta</taxon>
        <taxon>Spermatophyta</taxon>
        <taxon>Magnoliopsida</taxon>
        <taxon>eudicotyledons</taxon>
        <taxon>Gunneridae</taxon>
        <taxon>Pentapetalae</taxon>
        <taxon>rosids</taxon>
        <taxon>fabids</taxon>
        <taxon>Rosales</taxon>
        <taxon>Rosaceae</taxon>
        <taxon>Amygdaloideae</taxon>
        <taxon>Amygdaleae</taxon>
        <taxon>Prunus</taxon>
    </lineage>
</organism>
<evidence type="ECO:0000256" key="6">
    <source>
        <dbReference type="ARBA" id="ARBA00022918"/>
    </source>
</evidence>
<dbReference type="Gene3D" id="3.10.10.10">
    <property type="entry name" value="HIV Type 1 Reverse Transcriptase, subunit A, domain 1"/>
    <property type="match status" value="1"/>
</dbReference>
<sequence>MCVHRILLDDDCKPFVEAQRRLNPNMKEVVQPEVLKLLDAGVIYLISDGIVLGPQISAMGMEVDKAKFELIAKHPPSTSVKGNSESKVIVYTDHSALKYLLSEKEAKPRLIRWVLLLKEFDLEIRDKKGLDNVVTDHLSRLVCEEGEEKIIPLNEAFTDEQLFAIQEIATP</sequence>
<gene>
    <name evidence="8" type="ORF">L3X38_018800</name>
</gene>
<dbReference type="GO" id="GO:0003964">
    <property type="term" value="F:RNA-directed DNA polymerase activity"/>
    <property type="evidence" value="ECO:0007669"/>
    <property type="project" value="UniProtKB-KW"/>
</dbReference>
<keyword evidence="2" id="KW-0548">Nucleotidyltransferase</keyword>
<dbReference type="Proteomes" id="UP001054821">
    <property type="component" value="Chromosome 3"/>
</dbReference>
<evidence type="ECO:0000256" key="4">
    <source>
        <dbReference type="ARBA" id="ARBA00022759"/>
    </source>
</evidence>
<protein>
    <recommendedName>
        <fullName evidence="7">Reverse transcriptase RNase H-like domain-containing protein</fullName>
    </recommendedName>
</protein>
<keyword evidence="1" id="KW-0808">Transferase</keyword>
<feature type="domain" description="Reverse transcriptase RNase H-like" evidence="7">
    <location>
        <begin position="86"/>
        <end position="120"/>
    </location>
</feature>
<evidence type="ECO:0000256" key="2">
    <source>
        <dbReference type="ARBA" id="ARBA00022695"/>
    </source>
</evidence>
<evidence type="ECO:0000256" key="5">
    <source>
        <dbReference type="ARBA" id="ARBA00022801"/>
    </source>
</evidence>
<evidence type="ECO:0000256" key="1">
    <source>
        <dbReference type="ARBA" id="ARBA00022679"/>
    </source>
</evidence>
<dbReference type="PANTHER" id="PTHR34072:SF57">
    <property type="entry name" value="RNA-DIRECTED DNA POLYMERASE"/>
    <property type="match status" value="1"/>
</dbReference>
<comment type="caution">
    <text evidence="8">The sequence shown here is derived from an EMBL/GenBank/DDBJ whole genome shotgun (WGS) entry which is preliminary data.</text>
</comment>
<dbReference type="EMBL" id="JAJFAZ020000003">
    <property type="protein sequence ID" value="KAI5339528.1"/>
    <property type="molecule type" value="Genomic_DNA"/>
</dbReference>
<keyword evidence="5" id="KW-0378">Hydrolase</keyword>
<dbReference type="InterPro" id="IPR041373">
    <property type="entry name" value="RT_RNaseH"/>
</dbReference>
<keyword evidence="3" id="KW-0540">Nuclease</keyword>
<keyword evidence="6" id="KW-0695">RNA-directed DNA polymerase</keyword>
<dbReference type="PANTHER" id="PTHR34072">
    <property type="entry name" value="ENZYMATIC POLYPROTEIN-RELATED"/>
    <property type="match status" value="1"/>
</dbReference>
<keyword evidence="4" id="KW-0255">Endonuclease</keyword>
<proteinExistence type="predicted"/>
<evidence type="ECO:0000313" key="9">
    <source>
        <dbReference type="Proteomes" id="UP001054821"/>
    </source>
</evidence>
<dbReference type="Pfam" id="PF17917">
    <property type="entry name" value="RT_RNaseH"/>
    <property type="match status" value="1"/>
</dbReference>